<reference evidence="4 5" key="1">
    <citation type="submission" date="2021-03" db="EMBL/GenBank/DDBJ databases">
        <title>Genomic Encyclopedia of Type Strains, Phase IV (KMG-IV): sequencing the most valuable type-strain genomes for metagenomic binning, comparative biology and taxonomic classification.</title>
        <authorList>
            <person name="Goeker M."/>
        </authorList>
    </citation>
    <scope>NUCLEOTIDE SEQUENCE [LARGE SCALE GENOMIC DNA]</scope>
    <source>
        <strain evidence="4 5">DSM 24738</strain>
    </source>
</reference>
<evidence type="ECO:0000313" key="5">
    <source>
        <dbReference type="Proteomes" id="UP001519343"/>
    </source>
</evidence>
<dbReference type="Proteomes" id="UP001519343">
    <property type="component" value="Unassembled WGS sequence"/>
</dbReference>
<dbReference type="PANTHER" id="PTHR43401">
    <property type="entry name" value="L-THREONINE 3-DEHYDROGENASE"/>
    <property type="match status" value="1"/>
</dbReference>
<dbReference type="Gene3D" id="3.90.180.10">
    <property type="entry name" value="Medium-chain alcohol dehydrogenases, catalytic domain"/>
    <property type="match status" value="1"/>
</dbReference>
<proteinExistence type="predicted"/>
<dbReference type="PANTHER" id="PTHR43401:SF2">
    <property type="entry name" value="L-THREONINE 3-DEHYDROGENASE"/>
    <property type="match status" value="1"/>
</dbReference>
<comment type="caution">
    <text evidence="4">The sequence shown here is derived from an EMBL/GenBank/DDBJ whole genome shotgun (WGS) entry which is preliminary data.</text>
</comment>
<dbReference type="RefSeq" id="WP_209809017.1">
    <property type="nucleotide sequence ID" value="NZ_JAGGKT010000002.1"/>
</dbReference>
<protein>
    <submittedName>
        <fullName evidence="4">Threonine dehydrogenase-like Zn-dependent dehydrogenase</fullName>
    </submittedName>
</protein>
<dbReference type="InterPro" id="IPR050129">
    <property type="entry name" value="Zn_alcohol_dh"/>
</dbReference>
<name>A0ABS4GKX4_9BACL</name>
<feature type="domain" description="Alcohol dehydrogenase-like N-terminal" evidence="3">
    <location>
        <begin position="25"/>
        <end position="150"/>
    </location>
</feature>
<dbReference type="InterPro" id="IPR013149">
    <property type="entry name" value="ADH-like_C"/>
</dbReference>
<keyword evidence="1" id="KW-0560">Oxidoreductase</keyword>
<feature type="domain" description="Alcohol dehydrogenase-like C-terminal" evidence="2">
    <location>
        <begin position="192"/>
        <end position="319"/>
    </location>
</feature>
<gene>
    <name evidence="4" type="ORF">J2Z37_000900</name>
</gene>
<sequence>MKASAAVFEGPKKLSIRELEIPEIGDDDLLIETVMAGVDGSEVHMFNGELEEFNEIAPLIMGDEVIGRVTKIGKNASSQRGICEGDLVTIESHSSCDECSHCLRGQYYLCEKGWKNHAYGWISCDKPPALWGTYSTHVYAPKNAFVHKVPEQLPPEIAIVGISVLANAVRWVQRAGVKKGDIVTIIGPGPQGLMCSLVAKESGASKVIVIGLSKDSERLSMARQFGADITLVSDVEDIIQRLKEVTNDQLSDVVIESAGAAETVQLSIEIVRPGGTINHVALTGGKEIPLVTQKILFKEINFLGSISHPYTIQPALELANKLWKEKKYPLEKLVTHKFRITEAEKAIRTAAYEFKGERPIKTVLIP</sequence>
<evidence type="ECO:0000256" key="1">
    <source>
        <dbReference type="ARBA" id="ARBA00023002"/>
    </source>
</evidence>
<evidence type="ECO:0000259" key="3">
    <source>
        <dbReference type="Pfam" id="PF08240"/>
    </source>
</evidence>
<dbReference type="Pfam" id="PF00107">
    <property type="entry name" value="ADH_zinc_N"/>
    <property type="match status" value="1"/>
</dbReference>
<organism evidence="4 5">
    <name type="scientific">Ammoniphilus resinae</name>
    <dbReference type="NCBI Taxonomy" id="861532"/>
    <lineage>
        <taxon>Bacteria</taxon>
        <taxon>Bacillati</taxon>
        <taxon>Bacillota</taxon>
        <taxon>Bacilli</taxon>
        <taxon>Bacillales</taxon>
        <taxon>Paenibacillaceae</taxon>
        <taxon>Aneurinibacillus group</taxon>
        <taxon>Ammoniphilus</taxon>
    </lineage>
</organism>
<dbReference type="InterPro" id="IPR013154">
    <property type="entry name" value="ADH-like_N"/>
</dbReference>
<keyword evidence="5" id="KW-1185">Reference proteome</keyword>
<dbReference type="Gene3D" id="3.40.50.720">
    <property type="entry name" value="NAD(P)-binding Rossmann-like Domain"/>
    <property type="match status" value="1"/>
</dbReference>
<dbReference type="Pfam" id="PF08240">
    <property type="entry name" value="ADH_N"/>
    <property type="match status" value="1"/>
</dbReference>
<dbReference type="SUPFAM" id="SSF51735">
    <property type="entry name" value="NAD(P)-binding Rossmann-fold domains"/>
    <property type="match status" value="1"/>
</dbReference>
<evidence type="ECO:0000259" key="2">
    <source>
        <dbReference type="Pfam" id="PF00107"/>
    </source>
</evidence>
<dbReference type="SUPFAM" id="SSF50129">
    <property type="entry name" value="GroES-like"/>
    <property type="match status" value="1"/>
</dbReference>
<evidence type="ECO:0000313" key="4">
    <source>
        <dbReference type="EMBL" id="MBP1930903.1"/>
    </source>
</evidence>
<accession>A0ABS4GKX4</accession>
<dbReference type="InterPro" id="IPR011032">
    <property type="entry name" value="GroES-like_sf"/>
</dbReference>
<dbReference type="EMBL" id="JAGGKT010000002">
    <property type="protein sequence ID" value="MBP1930903.1"/>
    <property type="molecule type" value="Genomic_DNA"/>
</dbReference>
<dbReference type="InterPro" id="IPR036291">
    <property type="entry name" value="NAD(P)-bd_dom_sf"/>
</dbReference>